<feature type="signal peptide" evidence="10">
    <location>
        <begin position="1"/>
        <end position="16"/>
    </location>
</feature>
<dbReference type="Gene3D" id="1.20.1070.10">
    <property type="entry name" value="Rhodopsin 7-helix transmembrane proteins"/>
    <property type="match status" value="1"/>
</dbReference>
<evidence type="ECO:0000256" key="10">
    <source>
        <dbReference type="SAM" id="SignalP"/>
    </source>
</evidence>
<evidence type="ECO:0000256" key="7">
    <source>
        <dbReference type="ARBA" id="ARBA00023170"/>
    </source>
</evidence>
<feature type="chain" id="PRO_5007586945" evidence="10">
    <location>
        <begin position="17"/>
        <end position="97"/>
    </location>
</feature>
<protein>
    <submittedName>
        <fullName evidence="11">Prostaglandin D2 receptor-like</fullName>
    </submittedName>
</protein>
<keyword evidence="7" id="KW-0675">Receptor</keyword>
<evidence type="ECO:0000256" key="5">
    <source>
        <dbReference type="ARBA" id="ARBA00023040"/>
    </source>
</evidence>
<dbReference type="SUPFAM" id="SSF81321">
    <property type="entry name" value="Family A G protein-coupled receptor-like"/>
    <property type="match status" value="1"/>
</dbReference>
<dbReference type="AlphaFoldDB" id="A0A151PE56"/>
<dbReference type="eggNOG" id="KOG3656">
    <property type="taxonomic scope" value="Eukaryota"/>
</dbReference>
<dbReference type="OrthoDB" id="5959154at2759"/>
<gene>
    <name evidence="11" type="ORF">Y1Q_0019944</name>
</gene>
<dbReference type="EMBL" id="AKHW03000474">
    <property type="protein sequence ID" value="KYO47224.1"/>
    <property type="molecule type" value="Genomic_DNA"/>
</dbReference>
<sequence length="97" mass="10803">MAALFAVCSLPLVVRAYIGAFAPDFNEKADLTALRFMSVNSIVDPWVFIIFRTSSFRMFFHRLCRRLNYKKAARPPILCPGHGACQAASSRSLSGMT</sequence>
<organism evidence="11 12">
    <name type="scientific">Alligator mississippiensis</name>
    <name type="common">American alligator</name>
    <dbReference type="NCBI Taxonomy" id="8496"/>
    <lineage>
        <taxon>Eukaryota</taxon>
        <taxon>Metazoa</taxon>
        <taxon>Chordata</taxon>
        <taxon>Craniata</taxon>
        <taxon>Vertebrata</taxon>
        <taxon>Euteleostomi</taxon>
        <taxon>Archelosauria</taxon>
        <taxon>Archosauria</taxon>
        <taxon>Crocodylia</taxon>
        <taxon>Alligatoridae</taxon>
        <taxon>Alligatorinae</taxon>
        <taxon>Alligator</taxon>
    </lineage>
</organism>
<keyword evidence="10" id="KW-0732">Signal</keyword>
<dbReference type="KEGG" id="amj:106737960"/>
<dbReference type="Proteomes" id="UP000050525">
    <property type="component" value="Unassembled WGS sequence"/>
</dbReference>
<keyword evidence="4" id="KW-1133">Transmembrane helix</keyword>
<keyword evidence="9" id="KW-0807">Transducer</keyword>
<evidence type="ECO:0000313" key="12">
    <source>
        <dbReference type="Proteomes" id="UP000050525"/>
    </source>
</evidence>
<dbReference type="GO" id="GO:0007204">
    <property type="term" value="P:positive regulation of cytosolic calcium ion concentration"/>
    <property type="evidence" value="ECO:0007669"/>
    <property type="project" value="TreeGrafter"/>
</dbReference>
<keyword evidence="3" id="KW-0812">Transmembrane</keyword>
<dbReference type="GO" id="GO:0006954">
    <property type="term" value="P:inflammatory response"/>
    <property type="evidence" value="ECO:0007669"/>
    <property type="project" value="TreeGrafter"/>
</dbReference>
<proteinExistence type="predicted"/>
<evidence type="ECO:0000256" key="2">
    <source>
        <dbReference type="ARBA" id="ARBA00022475"/>
    </source>
</evidence>
<evidence type="ECO:0000256" key="1">
    <source>
        <dbReference type="ARBA" id="ARBA00004651"/>
    </source>
</evidence>
<evidence type="ECO:0000256" key="9">
    <source>
        <dbReference type="ARBA" id="ARBA00023224"/>
    </source>
</evidence>
<keyword evidence="6" id="KW-0472">Membrane</keyword>
<evidence type="ECO:0000256" key="6">
    <source>
        <dbReference type="ARBA" id="ARBA00023136"/>
    </source>
</evidence>
<evidence type="ECO:0000256" key="8">
    <source>
        <dbReference type="ARBA" id="ARBA00023180"/>
    </source>
</evidence>
<keyword evidence="12" id="KW-1185">Reference proteome</keyword>
<reference evidence="11 12" key="1">
    <citation type="journal article" date="2012" name="Genome Biol.">
        <title>Sequencing three crocodilian genomes to illuminate the evolution of archosaurs and amniotes.</title>
        <authorList>
            <person name="St John J.A."/>
            <person name="Braun E.L."/>
            <person name="Isberg S.R."/>
            <person name="Miles L.G."/>
            <person name="Chong A.Y."/>
            <person name="Gongora J."/>
            <person name="Dalzell P."/>
            <person name="Moran C."/>
            <person name="Bed'hom B."/>
            <person name="Abzhanov A."/>
            <person name="Burgess S.C."/>
            <person name="Cooksey A.M."/>
            <person name="Castoe T.A."/>
            <person name="Crawford N.G."/>
            <person name="Densmore L.D."/>
            <person name="Drew J.C."/>
            <person name="Edwards S.V."/>
            <person name="Faircloth B.C."/>
            <person name="Fujita M.K."/>
            <person name="Greenwold M.J."/>
            <person name="Hoffmann F.G."/>
            <person name="Howard J.M."/>
            <person name="Iguchi T."/>
            <person name="Janes D.E."/>
            <person name="Khan S.Y."/>
            <person name="Kohno S."/>
            <person name="de Koning A.J."/>
            <person name="Lance S.L."/>
            <person name="McCarthy F.M."/>
            <person name="McCormack J.E."/>
            <person name="Merchant M.E."/>
            <person name="Peterson D.G."/>
            <person name="Pollock D.D."/>
            <person name="Pourmand N."/>
            <person name="Raney B.J."/>
            <person name="Roessler K.A."/>
            <person name="Sanford J.R."/>
            <person name="Sawyer R.H."/>
            <person name="Schmidt C.J."/>
            <person name="Triplett E.W."/>
            <person name="Tuberville T.D."/>
            <person name="Venegas-Anaya M."/>
            <person name="Howard J.T."/>
            <person name="Jarvis E.D."/>
            <person name="Guillette L.J.Jr."/>
            <person name="Glenn T.C."/>
            <person name="Green R.E."/>
            <person name="Ray D.A."/>
        </authorList>
    </citation>
    <scope>NUCLEOTIDE SEQUENCE [LARGE SCALE GENOMIC DNA]</scope>
    <source>
        <strain evidence="11">KSC_2009_1</strain>
    </source>
</reference>
<keyword evidence="5" id="KW-0297">G-protein coupled receptor</keyword>
<evidence type="ECO:0000313" key="11">
    <source>
        <dbReference type="EMBL" id="KYO47224.1"/>
    </source>
</evidence>
<keyword evidence="2" id="KW-1003">Cell membrane</keyword>
<dbReference type="PANTHER" id="PTHR11866:SF14">
    <property type="entry name" value="PROSTAGLANDIN D2 RECEPTOR"/>
    <property type="match status" value="1"/>
</dbReference>
<dbReference type="GO" id="GO:0004956">
    <property type="term" value="F:prostaglandin D receptor activity"/>
    <property type="evidence" value="ECO:0007669"/>
    <property type="project" value="TreeGrafter"/>
</dbReference>
<name>A0A151PE56_ALLMI</name>
<dbReference type="InterPro" id="IPR008365">
    <property type="entry name" value="Prostanoid_rcpt"/>
</dbReference>
<keyword evidence="8" id="KW-0325">Glycoprotein</keyword>
<comment type="caution">
    <text evidence="11">The sequence shown here is derived from an EMBL/GenBank/DDBJ whole genome shotgun (WGS) entry which is preliminary data.</text>
</comment>
<comment type="subcellular location">
    <subcellularLocation>
        <location evidence="1">Cell membrane</location>
        <topology evidence="1">Multi-pass membrane protein</topology>
    </subcellularLocation>
</comment>
<evidence type="ECO:0000256" key="4">
    <source>
        <dbReference type="ARBA" id="ARBA00022989"/>
    </source>
</evidence>
<accession>A0A151PE56</accession>
<dbReference type="PANTHER" id="PTHR11866">
    <property type="entry name" value="G-PROTEIN COUPLED RECEPTOR FAMILY 1 MEMBER"/>
    <property type="match status" value="1"/>
</dbReference>
<dbReference type="GO" id="GO:0005886">
    <property type="term" value="C:plasma membrane"/>
    <property type="evidence" value="ECO:0007669"/>
    <property type="project" value="UniProtKB-SubCell"/>
</dbReference>
<evidence type="ECO:0000256" key="3">
    <source>
        <dbReference type="ARBA" id="ARBA00022692"/>
    </source>
</evidence>